<proteinExistence type="predicted"/>
<feature type="transmembrane region" description="Helical" evidence="1">
    <location>
        <begin position="469"/>
        <end position="486"/>
    </location>
</feature>
<feature type="transmembrane region" description="Helical" evidence="1">
    <location>
        <begin position="245"/>
        <end position="276"/>
    </location>
</feature>
<feature type="transmembrane region" description="Helical" evidence="1">
    <location>
        <begin position="507"/>
        <end position="527"/>
    </location>
</feature>
<gene>
    <name evidence="2" type="ORF">H9L01_09450</name>
</gene>
<dbReference type="KEGG" id="eio:H9L01_09450"/>
<dbReference type="AlphaFoldDB" id="A0A7G9RYA7"/>
<evidence type="ECO:0000256" key="1">
    <source>
        <dbReference type="SAM" id="Phobius"/>
    </source>
</evidence>
<feature type="transmembrane region" description="Helical" evidence="1">
    <location>
        <begin position="297"/>
        <end position="317"/>
    </location>
</feature>
<keyword evidence="3" id="KW-1185">Reference proteome</keyword>
<feature type="transmembrane region" description="Helical" evidence="1">
    <location>
        <begin position="533"/>
        <end position="558"/>
    </location>
</feature>
<dbReference type="Proteomes" id="UP000515928">
    <property type="component" value="Chromosome"/>
</dbReference>
<protein>
    <submittedName>
        <fullName evidence="2">Uncharacterized protein</fullName>
    </submittedName>
</protein>
<evidence type="ECO:0000313" key="3">
    <source>
        <dbReference type="Proteomes" id="UP000515928"/>
    </source>
</evidence>
<reference evidence="2 3" key="1">
    <citation type="submission" date="2020-08" db="EMBL/GenBank/DDBJ databases">
        <title>Genome sequence of Erysipelothrix inopinata DSM 15511T.</title>
        <authorList>
            <person name="Hyun D.-W."/>
            <person name="Bae J.-W."/>
        </authorList>
    </citation>
    <scope>NUCLEOTIDE SEQUENCE [LARGE SCALE GENOMIC DNA]</scope>
    <source>
        <strain evidence="2 3">DSM 15511</strain>
    </source>
</reference>
<feature type="transmembrane region" description="Helical" evidence="1">
    <location>
        <begin position="416"/>
        <end position="433"/>
    </location>
</feature>
<dbReference type="EMBL" id="CP060715">
    <property type="protein sequence ID" value="QNN60582.1"/>
    <property type="molecule type" value="Genomic_DNA"/>
</dbReference>
<keyword evidence="1" id="KW-0472">Membrane</keyword>
<dbReference type="RefSeq" id="WP_187533708.1">
    <property type="nucleotide sequence ID" value="NZ_CBCSHU010000016.1"/>
</dbReference>
<keyword evidence="1" id="KW-0812">Transmembrane</keyword>
<feature type="transmembrane region" description="Helical" evidence="1">
    <location>
        <begin position="121"/>
        <end position="139"/>
    </location>
</feature>
<organism evidence="2 3">
    <name type="scientific">Erysipelothrix inopinata</name>
    <dbReference type="NCBI Taxonomy" id="225084"/>
    <lineage>
        <taxon>Bacteria</taxon>
        <taxon>Bacillati</taxon>
        <taxon>Bacillota</taxon>
        <taxon>Erysipelotrichia</taxon>
        <taxon>Erysipelotrichales</taxon>
        <taxon>Erysipelotrichaceae</taxon>
        <taxon>Erysipelothrix</taxon>
    </lineage>
</organism>
<name>A0A7G9RYA7_9FIRM</name>
<feature type="transmembrane region" description="Helical" evidence="1">
    <location>
        <begin position="7"/>
        <end position="28"/>
    </location>
</feature>
<sequence>MTQKSKLNIFLILVSAFVISLLIGILSYDSIKTGNDFDYSTKLILQTSKEKELRYFFDVQARNGIESSVENIDETTYLVVLGGLDDEKTFYENLNTSIPDLNLLHEATFGSEIKRANIEQFLSLYMTLFLFITIVYLSYRYKFFGLIVSLNVVSSVLLSLYFTRWLGYAFTRSIWYAMLISYMMLVYQKQVYLSDYSGNSIRQVVATEKNFQKKYWRNSLIYMSFFGILAILCSAYGDYGLKSAAYYLIAFASISFFNATVYNLVMIPFFASLTDYEGLLTFKMRTQTNLERFRKRRFDAVVIVFFVLVMVSGVFYYTHDRTRNLGEVKHGNYLIIENCETPEYLEAQALLHRIGLYDFQVNSEHSNDHDIWIQFDQEIPLNSMDFVVTKISTELNLKTAFYHVDRGERAVSTPELINIVLIFISVSWLFVGLNYDLRDTLFIPALSFLTLGLFYIFKHIFNISDGYDTLFTAASIPFIEFSYYSSYKRIISVQDPELFKRDFLDSLSLSLTMFLIMGVPIMMMVPNELSNRSLFLIFILLFSAYFALLLIYFLSMFIRKLALKYGKK</sequence>
<evidence type="ECO:0000313" key="2">
    <source>
        <dbReference type="EMBL" id="QNN60582.1"/>
    </source>
</evidence>
<accession>A0A7G9RYA7</accession>
<feature type="transmembrane region" description="Helical" evidence="1">
    <location>
        <begin position="219"/>
        <end position="239"/>
    </location>
</feature>
<feature type="transmembrane region" description="Helical" evidence="1">
    <location>
        <begin position="168"/>
        <end position="187"/>
    </location>
</feature>
<feature type="transmembrane region" description="Helical" evidence="1">
    <location>
        <begin position="440"/>
        <end position="457"/>
    </location>
</feature>
<keyword evidence="1" id="KW-1133">Transmembrane helix</keyword>
<feature type="transmembrane region" description="Helical" evidence="1">
    <location>
        <begin position="144"/>
        <end position="162"/>
    </location>
</feature>